<dbReference type="EMBL" id="AP027728">
    <property type="protein sequence ID" value="BDZ37709.1"/>
    <property type="molecule type" value="Genomic_DNA"/>
</dbReference>
<accession>A0ABM8FQV7</accession>
<keyword evidence="2" id="KW-0472">Membrane</keyword>
<organism evidence="3 4">
    <name type="scientific">Microbacterium suwonense</name>
    <dbReference type="NCBI Taxonomy" id="683047"/>
    <lineage>
        <taxon>Bacteria</taxon>
        <taxon>Bacillati</taxon>
        <taxon>Actinomycetota</taxon>
        <taxon>Actinomycetes</taxon>
        <taxon>Micrococcales</taxon>
        <taxon>Microbacteriaceae</taxon>
        <taxon>Microbacterium</taxon>
    </lineage>
</organism>
<reference evidence="4" key="1">
    <citation type="journal article" date="2019" name="Int. J. Syst. Evol. Microbiol.">
        <title>The Global Catalogue of Microorganisms (GCM) 10K type strain sequencing project: providing services to taxonomists for standard genome sequencing and annotation.</title>
        <authorList>
            <consortium name="The Broad Institute Genomics Platform"/>
            <consortium name="The Broad Institute Genome Sequencing Center for Infectious Disease"/>
            <person name="Wu L."/>
            <person name="Ma J."/>
        </authorList>
    </citation>
    <scope>NUCLEOTIDE SEQUENCE [LARGE SCALE GENOMIC DNA]</scope>
    <source>
        <strain evidence="4">NBRC 106310</strain>
    </source>
</reference>
<sequence length="194" mass="19086">MSTPQFPAPDGDGPVGPPPVPAMPVPAMPAPPAAPPGAYQVPVGGYQASVGGYPGGGYQVPPARPQGTRTTGAVALVLALLAAIVVPIVGGLIAYQIGALLPGVAISVDSSFSDDLAVLSPARTQVLWAEITFWTGTALGIGAIVLGIVAAAKRRGRGLGITAIVLSVLGPVGFFLVVSIFLGIGAFASASSGL</sequence>
<evidence type="ECO:0000313" key="3">
    <source>
        <dbReference type="EMBL" id="BDZ37709.1"/>
    </source>
</evidence>
<keyword evidence="2" id="KW-0812">Transmembrane</keyword>
<dbReference type="RefSeq" id="WP_286301533.1">
    <property type="nucleotide sequence ID" value="NZ_AP027728.1"/>
</dbReference>
<proteinExistence type="predicted"/>
<feature type="transmembrane region" description="Helical" evidence="2">
    <location>
        <begin position="131"/>
        <end position="152"/>
    </location>
</feature>
<keyword evidence="4" id="KW-1185">Reference proteome</keyword>
<evidence type="ECO:0008006" key="5">
    <source>
        <dbReference type="Google" id="ProtNLM"/>
    </source>
</evidence>
<protein>
    <recommendedName>
        <fullName evidence="5">DUF4064 domain-containing protein</fullName>
    </recommendedName>
</protein>
<feature type="region of interest" description="Disordered" evidence="1">
    <location>
        <begin position="1"/>
        <end position="29"/>
    </location>
</feature>
<gene>
    <name evidence="3" type="ORF">GCM10025863_03230</name>
</gene>
<keyword evidence="2" id="KW-1133">Transmembrane helix</keyword>
<dbReference type="Proteomes" id="UP001321543">
    <property type="component" value="Chromosome"/>
</dbReference>
<feature type="transmembrane region" description="Helical" evidence="2">
    <location>
        <begin position="164"/>
        <end position="188"/>
    </location>
</feature>
<evidence type="ECO:0000313" key="4">
    <source>
        <dbReference type="Proteomes" id="UP001321543"/>
    </source>
</evidence>
<feature type="compositionally biased region" description="Pro residues" evidence="1">
    <location>
        <begin position="15"/>
        <end position="29"/>
    </location>
</feature>
<evidence type="ECO:0000256" key="2">
    <source>
        <dbReference type="SAM" id="Phobius"/>
    </source>
</evidence>
<feature type="transmembrane region" description="Helical" evidence="2">
    <location>
        <begin position="73"/>
        <end position="97"/>
    </location>
</feature>
<name>A0ABM8FQV7_9MICO</name>
<evidence type="ECO:0000256" key="1">
    <source>
        <dbReference type="SAM" id="MobiDB-lite"/>
    </source>
</evidence>